<feature type="transmembrane region" description="Helical" evidence="1">
    <location>
        <begin position="329"/>
        <end position="350"/>
    </location>
</feature>
<feature type="transmembrane region" description="Helical" evidence="1">
    <location>
        <begin position="187"/>
        <end position="205"/>
    </location>
</feature>
<accession>A0ABP3D5W8</accession>
<dbReference type="Pfam" id="PF01757">
    <property type="entry name" value="Acyl_transf_3"/>
    <property type="match status" value="1"/>
</dbReference>
<comment type="caution">
    <text evidence="3">The sequence shown here is derived from an EMBL/GenBank/DDBJ whole genome shotgun (WGS) entry which is preliminary data.</text>
</comment>
<keyword evidence="1" id="KW-0472">Membrane</keyword>
<evidence type="ECO:0000259" key="2">
    <source>
        <dbReference type="Pfam" id="PF01757"/>
    </source>
</evidence>
<reference evidence="4" key="1">
    <citation type="journal article" date="2019" name="Int. J. Syst. Evol. Microbiol.">
        <title>The Global Catalogue of Microorganisms (GCM) 10K type strain sequencing project: providing services to taxonomists for standard genome sequencing and annotation.</title>
        <authorList>
            <consortium name="The Broad Institute Genomics Platform"/>
            <consortium name="The Broad Institute Genome Sequencing Center for Infectious Disease"/>
            <person name="Wu L."/>
            <person name="Ma J."/>
        </authorList>
    </citation>
    <scope>NUCLEOTIDE SEQUENCE [LARGE SCALE GENOMIC DNA]</scope>
    <source>
        <strain evidence="4">JCM 3380</strain>
    </source>
</reference>
<dbReference type="Proteomes" id="UP001500416">
    <property type="component" value="Unassembled WGS sequence"/>
</dbReference>
<keyword evidence="4" id="KW-1185">Reference proteome</keyword>
<feature type="transmembrane region" description="Helical" evidence="1">
    <location>
        <begin position="156"/>
        <end position="175"/>
    </location>
</feature>
<gene>
    <name evidence="3" type="ORF">GCM10010492_23040</name>
</gene>
<feature type="transmembrane region" description="Helical" evidence="1">
    <location>
        <begin position="270"/>
        <end position="292"/>
    </location>
</feature>
<dbReference type="InterPro" id="IPR050879">
    <property type="entry name" value="Acyltransferase_3"/>
</dbReference>
<feature type="domain" description="Acyltransferase 3" evidence="2">
    <location>
        <begin position="22"/>
        <end position="343"/>
    </location>
</feature>
<proteinExistence type="predicted"/>
<sequence>MTATEQRPATTAPDRAKGDYLHGLDLLRVFASCAVVLTHLFAWFAIHGQGFKPAVWVDETVVAALHVNRGVAFLGVATFLVVSGVVVTHVAARESPTEFLRRRVVRLLPLLWVATVMAWVLINMGFRVSGANDPALGVGDLLRGLVLGNFFQRPQIGLVGVTWTLLVQIGFYAYVAATIPVLRRKPWIPPLAAAVLVLVVVLVAGQLNWVWLYRVGVLIGYLPLLCIGQLVSLVHSRRVSPVVGTAIAAVHFLIVVWLDKLSWYFQGDAVPRTVLLVVLATVLVVSMSGPFLRSGFVRGWAKRTYAIYLVHLMAMYPVFDLLMPHLNRTLVVVLGVVWVAVLSELLHRFVEMPADRAVRRWERRRRERRTADRAG</sequence>
<feature type="transmembrane region" description="Helical" evidence="1">
    <location>
        <begin position="211"/>
        <end position="232"/>
    </location>
</feature>
<keyword evidence="1" id="KW-0812">Transmembrane</keyword>
<protein>
    <recommendedName>
        <fullName evidence="2">Acyltransferase 3 domain-containing protein</fullName>
    </recommendedName>
</protein>
<dbReference type="PANTHER" id="PTHR23028:SF53">
    <property type="entry name" value="ACYL_TRANSF_3 DOMAIN-CONTAINING PROTEIN"/>
    <property type="match status" value="1"/>
</dbReference>
<name>A0ABP3D5W8_9PSEU</name>
<dbReference type="EMBL" id="BAAABU010000004">
    <property type="protein sequence ID" value="GAA0224269.1"/>
    <property type="molecule type" value="Genomic_DNA"/>
</dbReference>
<dbReference type="PANTHER" id="PTHR23028">
    <property type="entry name" value="ACETYLTRANSFERASE"/>
    <property type="match status" value="1"/>
</dbReference>
<feature type="transmembrane region" description="Helical" evidence="1">
    <location>
        <begin position="104"/>
        <end position="122"/>
    </location>
</feature>
<organism evidence="3 4">
    <name type="scientific">Saccharothrix mutabilis subsp. mutabilis</name>
    <dbReference type="NCBI Taxonomy" id="66855"/>
    <lineage>
        <taxon>Bacteria</taxon>
        <taxon>Bacillati</taxon>
        <taxon>Actinomycetota</taxon>
        <taxon>Actinomycetes</taxon>
        <taxon>Pseudonocardiales</taxon>
        <taxon>Pseudonocardiaceae</taxon>
        <taxon>Saccharothrix</taxon>
    </lineage>
</organism>
<feature type="transmembrane region" description="Helical" evidence="1">
    <location>
        <begin position="26"/>
        <end position="46"/>
    </location>
</feature>
<dbReference type="RefSeq" id="WP_343933734.1">
    <property type="nucleotide sequence ID" value="NZ_BAAABU010000004.1"/>
</dbReference>
<dbReference type="InterPro" id="IPR002656">
    <property type="entry name" value="Acyl_transf_3_dom"/>
</dbReference>
<evidence type="ECO:0000313" key="4">
    <source>
        <dbReference type="Proteomes" id="UP001500416"/>
    </source>
</evidence>
<keyword evidence="1" id="KW-1133">Transmembrane helix</keyword>
<evidence type="ECO:0000313" key="3">
    <source>
        <dbReference type="EMBL" id="GAA0224269.1"/>
    </source>
</evidence>
<evidence type="ECO:0000256" key="1">
    <source>
        <dbReference type="SAM" id="Phobius"/>
    </source>
</evidence>
<feature type="transmembrane region" description="Helical" evidence="1">
    <location>
        <begin position="304"/>
        <end position="323"/>
    </location>
</feature>
<feature type="transmembrane region" description="Helical" evidence="1">
    <location>
        <begin position="239"/>
        <end position="258"/>
    </location>
</feature>
<feature type="transmembrane region" description="Helical" evidence="1">
    <location>
        <begin position="71"/>
        <end position="92"/>
    </location>
</feature>